<comment type="caution">
    <text evidence="1">The sequence shown here is derived from an EMBL/GenBank/DDBJ whole genome shotgun (WGS) entry which is preliminary data.</text>
</comment>
<sequence length="456" mass="47692">MKKFKFITLLSVITLFASCDNDDDSTIVNLTPSETSNFTVSIENIGSAYSFIDSGVFNTPVGDASPGPATPGKRYEFTVDAGRSQKLSFVTMLAATNDLFFAPDGNGIAFYDDNGDPISRDVTNQVYLWDAGTEVNEEPAVGPNTVGMQSGPDTGAVENGNVLKIADVTNGFMFDYPAVNEIISVSITHVEGTLFTVSIEDLTTASLETSVGTSVAPLSPGVYVIHGGENPLFTEGEADYGQGVESIAEDGNAAPLSDYTAENTGVTYPSSPGIFVVHEGNTMPLFTSGVTDFDLGLEHIAEDGNTAVLADNLSGLEGQISGAVFNTVDGGSGPGPLLPGNTYTFSFTAEAGNSLSFASMLAATNDVLFATQDTGIELFSADGTPLSGDITNEVYLWDAGTEVNEQPAIGPNTVTNQLAADTGIDETEPVQLLSNVNDGYSYPNVDTVLRITITPN</sequence>
<dbReference type="OrthoDB" id="1013900at2"/>
<protein>
    <recommendedName>
        <fullName evidence="3">Spondin N</fullName>
    </recommendedName>
</protein>
<dbReference type="PROSITE" id="PS51257">
    <property type="entry name" value="PROKAR_LIPOPROTEIN"/>
    <property type="match status" value="1"/>
</dbReference>
<name>A0A3D9N9M1_9FLAO</name>
<evidence type="ECO:0000313" key="2">
    <source>
        <dbReference type="Proteomes" id="UP000256919"/>
    </source>
</evidence>
<dbReference type="InterPro" id="IPR038678">
    <property type="entry name" value="Spondin_N_sf"/>
</dbReference>
<dbReference type="Gene3D" id="2.60.40.2130">
    <property type="entry name" value="F-spondin domain"/>
    <property type="match status" value="2"/>
</dbReference>
<keyword evidence="2" id="KW-1185">Reference proteome</keyword>
<dbReference type="InterPro" id="IPR009465">
    <property type="entry name" value="Spondin_N"/>
</dbReference>
<reference evidence="1 2" key="1">
    <citation type="submission" date="2018-07" db="EMBL/GenBank/DDBJ databases">
        <title>Genomic Encyclopedia of Type Strains, Phase III (KMG-III): the genomes of soil and plant-associated and newly described type strains.</title>
        <authorList>
            <person name="Whitman W."/>
        </authorList>
    </citation>
    <scope>NUCLEOTIDE SEQUENCE [LARGE SCALE GENOMIC DNA]</scope>
    <source>
        <strain evidence="1 2">CECT 7948</strain>
    </source>
</reference>
<dbReference type="AlphaFoldDB" id="A0A3D9N9M1"/>
<dbReference type="Proteomes" id="UP000256919">
    <property type="component" value="Unassembled WGS sequence"/>
</dbReference>
<organism evidence="1 2">
    <name type="scientific">Winogradskyella pacifica</name>
    <dbReference type="NCBI Taxonomy" id="664642"/>
    <lineage>
        <taxon>Bacteria</taxon>
        <taxon>Pseudomonadati</taxon>
        <taxon>Bacteroidota</taxon>
        <taxon>Flavobacteriia</taxon>
        <taxon>Flavobacteriales</taxon>
        <taxon>Flavobacteriaceae</taxon>
        <taxon>Winogradskyella</taxon>
    </lineage>
</organism>
<proteinExistence type="predicted"/>
<dbReference type="EMBL" id="QREI01000001">
    <property type="protein sequence ID" value="REE27990.1"/>
    <property type="molecule type" value="Genomic_DNA"/>
</dbReference>
<evidence type="ECO:0008006" key="3">
    <source>
        <dbReference type="Google" id="ProtNLM"/>
    </source>
</evidence>
<dbReference type="RefSeq" id="WP_115808368.1">
    <property type="nucleotide sequence ID" value="NZ_QREI01000001.1"/>
</dbReference>
<evidence type="ECO:0000313" key="1">
    <source>
        <dbReference type="EMBL" id="REE27990.1"/>
    </source>
</evidence>
<accession>A0A3D9N9M1</accession>
<gene>
    <name evidence="1" type="ORF">DFQ09_101832</name>
</gene>
<dbReference type="NCBIfam" id="NF038123">
    <property type="entry name" value="NF038123_dom"/>
    <property type="match status" value="2"/>
</dbReference>